<dbReference type="NCBIfam" id="TIGR00263">
    <property type="entry name" value="trpB"/>
    <property type="match status" value="1"/>
</dbReference>
<comment type="caution">
    <text evidence="14">The sequence shown here is derived from an EMBL/GenBank/DDBJ whole genome shotgun (WGS) entry which is preliminary data.</text>
</comment>
<reference evidence="14 15" key="1">
    <citation type="journal article" date="2014" name="PLoS ONE">
        <title>Grimontia indica AK16(T), sp. nov., Isolated from a Seawater Sample Reports the Presence of Pathogenic Genes Similar to Vibrio Genus.</title>
        <authorList>
            <person name="Singh A."/>
            <person name="Vaidya B."/>
            <person name="Khatri I."/>
            <person name="Srinivas T.N."/>
            <person name="Subramanian S."/>
            <person name="Korpole S."/>
            <person name="Pinnaka A.K."/>
        </authorList>
    </citation>
    <scope>NUCLEOTIDE SEQUENCE [LARGE SCALE GENOMIC DNA]</scope>
    <source>
        <strain evidence="14 15">AK16</strain>
    </source>
</reference>
<evidence type="ECO:0000256" key="7">
    <source>
        <dbReference type="ARBA" id="ARBA00022822"/>
    </source>
</evidence>
<comment type="catalytic activity">
    <reaction evidence="11 12">
        <text>(1S,2R)-1-C-(indol-3-yl)glycerol 3-phosphate + L-serine = D-glyceraldehyde 3-phosphate + L-tryptophan + H2O</text>
        <dbReference type="Rhea" id="RHEA:10532"/>
        <dbReference type="ChEBI" id="CHEBI:15377"/>
        <dbReference type="ChEBI" id="CHEBI:33384"/>
        <dbReference type="ChEBI" id="CHEBI:57912"/>
        <dbReference type="ChEBI" id="CHEBI:58866"/>
        <dbReference type="ChEBI" id="CHEBI:59776"/>
        <dbReference type="EC" id="4.2.1.20"/>
    </reaction>
</comment>
<evidence type="ECO:0000256" key="8">
    <source>
        <dbReference type="ARBA" id="ARBA00022898"/>
    </source>
</evidence>
<dbReference type="InterPro" id="IPR023026">
    <property type="entry name" value="Trp_synth_beta/beta-like"/>
</dbReference>
<evidence type="ECO:0000256" key="12">
    <source>
        <dbReference type="HAMAP-Rule" id="MF_00133"/>
    </source>
</evidence>
<keyword evidence="6 12" id="KW-0028">Amino-acid biosynthesis</keyword>
<accession>R1ID35</accession>
<feature type="domain" description="Tryptophan synthase beta chain-like PALP" evidence="13">
    <location>
        <begin position="51"/>
        <end position="373"/>
    </location>
</feature>
<protein>
    <recommendedName>
        <fullName evidence="12">Tryptophan synthase beta chain</fullName>
        <ecNumber evidence="12">4.2.1.20</ecNumber>
    </recommendedName>
</protein>
<dbReference type="Pfam" id="PF00291">
    <property type="entry name" value="PALP"/>
    <property type="match status" value="1"/>
</dbReference>
<feature type="modified residue" description="N6-(pyridoxal phosphate)lysine" evidence="12">
    <location>
        <position position="86"/>
    </location>
</feature>
<dbReference type="GO" id="GO:0005737">
    <property type="term" value="C:cytoplasm"/>
    <property type="evidence" value="ECO:0007669"/>
    <property type="project" value="TreeGrafter"/>
</dbReference>
<keyword evidence="15" id="KW-1185">Reference proteome</keyword>
<gene>
    <name evidence="12" type="primary">trpB</name>
    <name evidence="14" type="ORF">D515_02658</name>
</gene>
<dbReference type="RefSeq" id="WP_002540198.1">
    <property type="nucleotide sequence ID" value="NZ_ANFM02000030.1"/>
</dbReference>
<dbReference type="CDD" id="cd06446">
    <property type="entry name" value="Trp-synth_B"/>
    <property type="match status" value="1"/>
</dbReference>
<evidence type="ECO:0000313" key="15">
    <source>
        <dbReference type="Proteomes" id="UP000011223"/>
    </source>
</evidence>
<dbReference type="PIRSF" id="PIRSF001413">
    <property type="entry name" value="Trp_syn_beta"/>
    <property type="match status" value="1"/>
</dbReference>
<evidence type="ECO:0000256" key="5">
    <source>
        <dbReference type="ARBA" id="ARBA00011270"/>
    </source>
</evidence>
<comment type="subunit">
    <text evidence="5 12">Tetramer of two alpha and two beta chains.</text>
</comment>
<proteinExistence type="inferred from homology"/>
<dbReference type="FunFam" id="3.40.50.1100:FF:000004">
    <property type="entry name" value="Tryptophan synthase beta chain"/>
    <property type="match status" value="1"/>
</dbReference>
<dbReference type="EC" id="4.2.1.20" evidence="12"/>
<comment type="similarity">
    <text evidence="4 12">Belongs to the TrpB family.</text>
</comment>
<keyword evidence="8 12" id="KW-0663">Pyridoxal phosphate</keyword>
<evidence type="ECO:0000259" key="13">
    <source>
        <dbReference type="Pfam" id="PF00291"/>
    </source>
</evidence>
<dbReference type="PROSITE" id="PS00168">
    <property type="entry name" value="TRP_SYNTHASE_BETA"/>
    <property type="match status" value="1"/>
</dbReference>
<dbReference type="PANTHER" id="PTHR48077:SF3">
    <property type="entry name" value="TRYPTOPHAN SYNTHASE"/>
    <property type="match status" value="1"/>
</dbReference>
<dbReference type="SUPFAM" id="SSF53686">
    <property type="entry name" value="Tryptophan synthase beta subunit-like PLP-dependent enzymes"/>
    <property type="match status" value="1"/>
</dbReference>
<evidence type="ECO:0000256" key="3">
    <source>
        <dbReference type="ARBA" id="ARBA00004733"/>
    </source>
</evidence>
<evidence type="ECO:0000313" key="14">
    <source>
        <dbReference type="EMBL" id="EOD78666.1"/>
    </source>
</evidence>
<dbReference type="InterPro" id="IPR001926">
    <property type="entry name" value="TrpB-like_PALP"/>
</dbReference>
<dbReference type="eggNOG" id="COG0133">
    <property type="taxonomic scope" value="Bacteria"/>
</dbReference>
<dbReference type="Gene3D" id="3.40.50.1100">
    <property type="match status" value="2"/>
</dbReference>
<dbReference type="InterPro" id="IPR006654">
    <property type="entry name" value="Trp_synth_beta"/>
</dbReference>
<dbReference type="EMBL" id="ANFM02000030">
    <property type="protein sequence ID" value="EOD78666.1"/>
    <property type="molecule type" value="Genomic_DNA"/>
</dbReference>
<dbReference type="InterPro" id="IPR036052">
    <property type="entry name" value="TrpB-like_PALP_sf"/>
</dbReference>
<dbReference type="GO" id="GO:0004834">
    <property type="term" value="F:tryptophan synthase activity"/>
    <property type="evidence" value="ECO:0007669"/>
    <property type="project" value="UniProtKB-UniRule"/>
</dbReference>
<dbReference type="UniPathway" id="UPA00035">
    <property type="reaction ID" value="UER00044"/>
</dbReference>
<evidence type="ECO:0000256" key="4">
    <source>
        <dbReference type="ARBA" id="ARBA00009982"/>
    </source>
</evidence>
<evidence type="ECO:0000256" key="9">
    <source>
        <dbReference type="ARBA" id="ARBA00023141"/>
    </source>
</evidence>
<keyword evidence="7 12" id="KW-0822">Tryptophan biosynthesis</keyword>
<dbReference type="PANTHER" id="PTHR48077">
    <property type="entry name" value="TRYPTOPHAN SYNTHASE-RELATED"/>
    <property type="match status" value="1"/>
</dbReference>
<dbReference type="Proteomes" id="UP000011223">
    <property type="component" value="Unassembled WGS sequence"/>
</dbReference>
<comment type="pathway">
    <text evidence="3 12">Amino-acid biosynthesis; L-tryptophan biosynthesis; L-tryptophan from chorismate: step 5/5.</text>
</comment>
<dbReference type="FunFam" id="3.40.50.1100:FF:000001">
    <property type="entry name" value="Tryptophan synthase beta chain"/>
    <property type="match status" value="1"/>
</dbReference>
<evidence type="ECO:0000256" key="10">
    <source>
        <dbReference type="ARBA" id="ARBA00023239"/>
    </source>
</evidence>
<evidence type="ECO:0000256" key="2">
    <source>
        <dbReference type="ARBA" id="ARBA00002786"/>
    </source>
</evidence>
<comment type="function">
    <text evidence="2 12">The beta subunit is responsible for the synthesis of L-tryptophan from indole and L-serine.</text>
</comment>
<dbReference type="AlphaFoldDB" id="R1ID35"/>
<keyword evidence="10 12" id="KW-0456">Lyase</keyword>
<comment type="cofactor">
    <cofactor evidence="1 12">
        <name>pyridoxal 5'-phosphate</name>
        <dbReference type="ChEBI" id="CHEBI:597326"/>
    </cofactor>
</comment>
<keyword evidence="9 12" id="KW-0057">Aromatic amino acid biosynthesis</keyword>
<name>R1ID35_9GAMM</name>
<dbReference type="InterPro" id="IPR006653">
    <property type="entry name" value="Trp_synth_b_CS"/>
</dbReference>
<dbReference type="HAMAP" id="MF_00133">
    <property type="entry name" value="Trp_synth_beta"/>
    <property type="match status" value="1"/>
</dbReference>
<organism evidence="14 15">
    <name type="scientific">Grimontia indica</name>
    <dbReference type="NCBI Taxonomy" id="1056512"/>
    <lineage>
        <taxon>Bacteria</taxon>
        <taxon>Pseudomonadati</taxon>
        <taxon>Pseudomonadota</taxon>
        <taxon>Gammaproteobacteria</taxon>
        <taxon>Vibrionales</taxon>
        <taxon>Vibrionaceae</taxon>
        <taxon>Grimontia</taxon>
    </lineage>
</organism>
<evidence type="ECO:0000256" key="11">
    <source>
        <dbReference type="ARBA" id="ARBA00049047"/>
    </source>
</evidence>
<evidence type="ECO:0000256" key="1">
    <source>
        <dbReference type="ARBA" id="ARBA00001933"/>
    </source>
</evidence>
<evidence type="ECO:0000256" key="6">
    <source>
        <dbReference type="ARBA" id="ARBA00022605"/>
    </source>
</evidence>
<sequence length="396" mass="42963">MTKLNAYFGEFGGQYVPQILVPALDQLEQAFIDAQNDPAFQEEFISLLKEYAGRPTALTLCRNLTKGTKTKLYLKREDLLHGGAHKTNQVLGQALLAKRMGKKEIIAETGAGQHGVATALACALLDLKCRVYMGAKDVERQSPNVFRMKLMGAEVIPVHSGSSTLKDACNEALRDWSASYEEAHYLLGTAAGPHPFPTIVREFQKMIGEETKQQILEIEGRLPDNVIACVGGGSNAIGMFADFIEETDVGLIGVEPAGLGLDTDQHGAPLKHGKLGIFFGMKAPLMQDPNGQVEESYSVSAGLDFPSVGPQHAHLNSIGRAEYVAITDDEALDAFQELARHEGIIPALESAHALAYALKMAKENPEKEQLLVVNLSGRGDKDIFTVHDILKEKGVM</sequence>